<dbReference type="AlphaFoldDB" id="A0ABD0KB64"/>
<reference evidence="2 3" key="1">
    <citation type="journal article" date="2023" name="Sci. Data">
        <title>Genome assembly of the Korean intertidal mud-creeper Batillaria attramentaria.</title>
        <authorList>
            <person name="Patra A.K."/>
            <person name="Ho P.T."/>
            <person name="Jun S."/>
            <person name="Lee S.J."/>
            <person name="Kim Y."/>
            <person name="Won Y.J."/>
        </authorList>
    </citation>
    <scope>NUCLEOTIDE SEQUENCE [LARGE SCALE GENOMIC DNA]</scope>
    <source>
        <strain evidence="2">Wonlab-2016</strain>
    </source>
</reference>
<keyword evidence="1" id="KW-1133">Transmembrane helix</keyword>
<dbReference type="Proteomes" id="UP001519460">
    <property type="component" value="Unassembled WGS sequence"/>
</dbReference>
<proteinExistence type="predicted"/>
<organism evidence="2 3">
    <name type="scientific">Batillaria attramentaria</name>
    <dbReference type="NCBI Taxonomy" id="370345"/>
    <lineage>
        <taxon>Eukaryota</taxon>
        <taxon>Metazoa</taxon>
        <taxon>Spiralia</taxon>
        <taxon>Lophotrochozoa</taxon>
        <taxon>Mollusca</taxon>
        <taxon>Gastropoda</taxon>
        <taxon>Caenogastropoda</taxon>
        <taxon>Sorbeoconcha</taxon>
        <taxon>Cerithioidea</taxon>
        <taxon>Batillariidae</taxon>
        <taxon>Batillaria</taxon>
    </lineage>
</organism>
<feature type="transmembrane region" description="Helical" evidence="1">
    <location>
        <begin position="179"/>
        <end position="196"/>
    </location>
</feature>
<keyword evidence="3" id="KW-1185">Reference proteome</keyword>
<accession>A0ABD0KB64</accession>
<comment type="caution">
    <text evidence="2">The sequence shown here is derived from an EMBL/GenBank/DDBJ whole genome shotgun (WGS) entry which is preliminary data.</text>
</comment>
<feature type="transmembrane region" description="Helical" evidence="1">
    <location>
        <begin position="138"/>
        <end position="158"/>
    </location>
</feature>
<name>A0ABD0KB64_9CAEN</name>
<evidence type="ECO:0000313" key="2">
    <source>
        <dbReference type="EMBL" id="KAK7484319.1"/>
    </source>
</evidence>
<protein>
    <submittedName>
        <fullName evidence="2">Uncharacterized protein</fullName>
    </submittedName>
</protein>
<keyword evidence="1" id="KW-0812">Transmembrane</keyword>
<dbReference type="EMBL" id="JACVVK020000212">
    <property type="protein sequence ID" value="KAK7484319.1"/>
    <property type="molecule type" value="Genomic_DNA"/>
</dbReference>
<feature type="transmembrane region" description="Helical" evidence="1">
    <location>
        <begin position="98"/>
        <end position="118"/>
    </location>
</feature>
<evidence type="ECO:0000313" key="3">
    <source>
        <dbReference type="Proteomes" id="UP001519460"/>
    </source>
</evidence>
<gene>
    <name evidence="2" type="ORF">BaRGS_00024444</name>
</gene>
<evidence type="ECO:0000256" key="1">
    <source>
        <dbReference type="SAM" id="Phobius"/>
    </source>
</evidence>
<sequence>MAACALTANLKSCLRTSTSLRRCVILSSHLSPAVSDNRLVGHAMSFASIRLTDPRTGTGYGSPVSASAGGGLTRCLHSQVPKGPKKVAEKLTKHGPPVVAGAAVALVCAPLAVALMGFGPGGIIADFFDCDLGSPAAYLQSVGVVGFSLPMKIVLAVTGGVAGHKLSKWRRRSKGDRRTIMTLLLLMMIWALAGTVNEL</sequence>
<keyword evidence="1" id="KW-0472">Membrane</keyword>